<dbReference type="AlphaFoldDB" id="A0A1G2Q5R4"/>
<feature type="repeat" description="TPR" evidence="3">
    <location>
        <begin position="142"/>
        <end position="175"/>
    </location>
</feature>
<evidence type="ECO:0000256" key="3">
    <source>
        <dbReference type="PROSITE-ProRule" id="PRU00339"/>
    </source>
</evidence>
<protein>
    <submittedName>
        <fullName evidence="4">Uncharacterized protein</fullName>
    </submittedName>
</protein>
<comment type="caution">
    <text evidence="4">The sequence shown here is derived from an EMBL/GenBank/DDBJ whole genome shotgun (WGS) entry which is preliminary data.</text>
</comment>
<dbReference type="Pfam" id="PF13432">
    <property type="entry name" value="TPR_16"/>
    <property type="match status" value="2"/>
</dbReference>
<reference evidence="4 5" key="1">
    <citation type="journal article" date="2016" name="Nat. Commun.">
        <title>Thousands of microbial genomes shed light on interconnected biogeochemical processes in an aquifer system.</title>
        <authorList>
            <person name="Anantharaman K."/>
            <person name="Brown C.T."/>
            <person name="Hug L.A."/>
            <person name="Sharon I."/>
            <person name="Castelle C.J."/>
            <person name="Probst A.J."/>
            <person name="Thomas B.C."/>
            <person name="Singh A."/>
            <person name="Wilkins M.J."/>
            <person name="Karaoz U."/>
            <person name="Brodie E.L."/>
            <person name="Williams K.H."/>
            <person name="Hubbard S.S."/>
            <person name="Banfield J.F."/>
        </authorList>
    </citation>
    <scope>NUCLEOTIDE SEQUENCE [LARGE SCALE GENOMIC DNA]</scope>
</reference>
<dbReference type="InterPro" id="IPR019734">
    <property type="entry name" value="TPR_rpt"/>
</dbReference>
<name>A0A1G2Q5R4_9BACT</name>
<dbReference type="InterPro" id="IPR050498">
    <property type="entry name" value="Ycf3"/>
</dbReference>
<dbReference type="EMBL" id="MHTD01000020">
    <property type="protein sequence ID" value="OHA55903.1"/>
    <property type="molecule type" value="Genomic_DNA"/>
</dbReference>
<keyword evidence="2 3" id="KW-0802">TPR repeat</keyword>
<dbReference type="PANTHER" id="PTHR44858">
    <property type="entry name" value="TETRATRICOPEPTIDE REPEAT PROTEIN 6"/>
    <property type="match status" value="1"/>
</dbReference>
<accession>A0A1G2Q5R4</accession>
<evidence type="ECO:0000313" key="5">
    <source>
        <dbReference type="Proteomes" id="UP000178199"/>
    </source>
</evidence>
<dbReference type="PROSITE" id="PS50005">
    <property type="entry name" value="TPR"/>
    <property type="match status" value="2"/>
</dbReference>
<evidence type="ECO:0000313" key="4">
    <source>
        <dbReference type="EMBL" id="OHA55903.1"/>
    </source>
</evidence>
<organism evidence="4 5">
    <name type="scientific">Candidatus Veblenbacteria bacterium RIFOXYC1_FULL_42_9</name>
    <dbReference type="NCBI Taxonomy" id="1802427"/>
    <lineage>
        <taxon>Bacteria</taxon>
        <taxon>Candidatus Vebleniibacteriota</taxon>
    </lineage>
</organism>
<evidence type="ECO:0000256" key="1">
    <source>
        <dbReference type="ARBA" id="ARBA00022737"/>
    </source>
</evidence>
<dbReference type="PANTHER" id="PTHR44858:SF1">
    <property type="entry name" value="UDP-N-ACETYLGLUCOSAMINE--PEPTIDE N-ACETYLGLUCOSAMINYLTRANSFERASE SPINDLY-RELATED"/>
    <property type="match status" value="1"/>
</dbReference>
<evidence type="ECO:0000256" key="2">
    <source>
        <dbReference type="ARBA" id="ARBA00022803"/>
    </source>
</evidence>
<gene>
    <name evidence="4" type="ORF">A2429_01305</name>
</gene>
<feature type="repeat" description="TPR" evidence="3">
    <location>
        <begin position="108"/>
        <end position="141"/>
    </location>
</feature>
<dbReference type="Gene3D" id="1.25.40.10">
    <property type="entry name" value="Tetratricopeptide repeat domain"/>
    <property type="match status" value="2"/>
</dbReference>
<dbReference type="PROSITE" id="PS50293">
    <property type="entry name" value="TPR_REGION"/>
    <property type="match status" value="1"/>
</dbReference>
<dbReference type="InterPro" id="IPR011990">
    <property type="entry name" value="TPR-like_helical_dom_sf"/>
</dbReference>
<dbReference type="SUPFAM" id="SSF48452">
    <property type="entry name" value="TPR-like"/>
    <property type="match status" value="1"/>
</dbReference>
<proteinExistence type="predicted"/>
<keyword evidence="1" id="KW-0677">Repeat</keyword>
<dbReference type="SMART" id="SM00028">
    <property type="entry name" value="TPR"/>
    <property type="match status" value="3"/>
</dbReference>
<sequence>MIASFQKAIDLDPTNPALVTELGKAYLVSASRKQQLAQQATDEEKGKLEAEASQQLTLAQEQFSRAISLKADYSPAHFQEVVALELQGKFTEAIDKLERLRQSIPQDIDVLYELGSLAYNTSDYNKAEEAFVTITALVPNHSNAHFSLSLVYQKKGETDKAITELEKVLELNPGNEQVTKLLDDLKAGKTEEPTAPETPQP</sequence>
<dbReference type="Proteomes" id="UP000178199">
    <property type="component" value="Unassembled WGS sequence"/>
</dbReference>